<dbReference type="PROSITE" id="PS50041">
    <property type="entry name" value="C_TYPE_LECTIN_2"/>
    <property type="match status" value="1"/>
</dbReference>
<evidence type="ECO:0000313" key="4">
    <source>
        <dbReference type="Proteomes" id="UP000694523"/>
    </source>
</evidence>
<accession>A0A8C6ST94</accession>
<dbReference type="Ensembl" id="ENSNMLT00000012762.1">
    <property type="protein sequence ID" value="ENSNMLP00000011279.1"/>
    <property type="gene ID" value="ENSNMLG00000007740.1"/>
</dbReference>
<name>A0A8C6ST94_9GOBI</name>
<dbReference type="InterPro" id="IPR018378">
    <property type="entry name" value="C-type_lectin_CS"/>
</dbReference>
<keyword evidence="4" id="KW-1185">Reference proteome</keyword>
<evidence type="ECO:0000313" key="3">
    <source>
        <dbReference type="Ensembl" id="ENSNMLP00000011279.1"/>
    </source>
</evidence>
<sequence length="175" mass="20348">HFNQPSVSDTAPWMWSGAGLANYTNVIGVGQNWLNYYKYGVWTRNGWYASSRIQSYPSFCFNLIVIDQKMSWEDALMYCRGQHTELTSLLSETETQLALGELKSANISERVWIGLRFLPDQWMWMSGESLNYTAWAHDGDFMDRHCPQRGRCGALNKEGAWEDWNCNEKLNFICY</sequence>
<dbReference type="InterPro" id="IPR016186">
    <property type="entry name" value="C-type_lectin-like/link_sf"/>
</dbReference>
<dbReference type="InterPro" id="IPR016187">
    <property type="entry name" value="CTDL_fold"/>
</dbReference>
<dbReference type="InterPro" id="IPR001304">
    <property type="entry name" value="C-type_lectin-like"/>
</dbReference>
<dbReference type="SUPFAM" id="SSF56436">
    <property type="entry name" value="C-type lectin-like"/>
    <property type="match status" value="1"/>
</dbReference>
<evidence type="ECO:0000259" key="2">
    <source>
        <dbReference type="PROSITE" id="PS50041"/>
    </source>
</evidence>
<evidence type="ECO:0000256" key="1">
    <source>
        <dbReference type="ARBA" id="ARBA00023157"/>
    </source>
</evidence>
<reference evidence="3" key="2">
    <citation type="submission" date="2025-09" db="UniProtKB">
        <authorList>
            <consortium name="Ensembl"/>
        </authorList>
    </citation>
    <scope>IDENTIFICATION</scope>
</reference>
<dbReference type="Gene3D" id="3.10.100.10">
    <property type="entry name" value="Mannose-Binding Protein A, subunit A"/>
    <property type="match status" value="1"/>
</dbReference>
<dbReference type="Proteomes" id="UP000694523">
    <property type="component" value="Unplaced"/>
</dbReference>
<keyword evidence="1" id="KW-1015">Disulfide bond</keyword>
<dbReference type="PROSITE" id="PS00615">
    <property type="entry name" value="C_TYPE_LECTIN_1"/>
    <property type="match status" value="1"/>
</dbReference>
<feature type="domain" description="C-type lectin" evidence="2">
    <location>
        <begin position="56"/>
        <end position="175"/>
    </location>
</feature>
<dbReference type="PANTHER" id="PTHR45784">
    <property type="entry name" value="C-TYPE LECTIN DOMAIN FAMILY 20 MEMBER A-RELATED"/>
    <property type="match status" value="1"/>
</dbReference>
<dbReference type="PANTHER" id="PTHR45784:SF8">
    <property type="entry name" value="C-TYPE MANNOSE RECEPTOR 2-RELATED"/>
    <property type="match status" value="1"/>
</dbReference>
<dbReference type="AlphaFoldDB" id="A0A8C6ST94"/>
<protein>
    <recommendedName>
        <fullName evidence="2">C-type lectin domain-containing protein</fullName>
    </recommendedName>
</protein>
<organism evidence="3 4">
    <name type="scientific">Neogobius melanostomus</name>
    <name type="common">round goby</name>
    <dbReference type="NCBI Taxonomy" id="47308"/>
    <lineage>
        <taxon>Eukaryota</taxon>
        <taxon>Metazoa</taxon>
        <taxon>Chordata</taxon>
        <taxon>Craniata</taxon>
        <taxon>Vertebrata</taxon>
        <taxon>Euteleostomi</taxon>
        <taxon>Actinopterygii</taxon>
        <taxon>Neopterygii</taxon>
        <taxon>Teleostei</taxon>
        <taxon>Neoteleostei</taxon>
        <taxon>Acanthomorphata</taxon>
        <taxon>Gobiaria</taxon>
        <taxon>Gobiiformes</taxon>
        <taxon>Gobioidei</taxon>
        <taxon>Gobiidae</taxon>
        <taxon>Benthophilinae</taxon>
        <taxon>Neogobiini</taxon>
        <taxon>Neogobius</taxon>
    </lineage>
</organism>
<dbReference type="Pfam" id="PF00059">
    <property type="entry name" value="Lectin_C"/>
    <property type="match status" value="1"/>
</dbReference>
<dbReference type="SMART" id="SM00034">
    <property type="entry name" value="CLECT"/>
    <property type="match status" value="1"/>
</dbReference>
<proteinExistence type="predicted"/>
<reference evidence="3" key="1">
    <citation type="submission" date="2025-08" db="UniProtKB">
        <authorList>
            <consortium name="Ensembl"/>
        </authorList>
    </citation>
    <scope>IDENTIFICATION</scope>
</reference>